<dbReference type="EC" id="3.1.4.-" evidence="2"/>
<dbReference type="InterPro" id="IPR024654">
    <property type="entry name" value="Calcineurin-like_PHP_lpxH"/>
</dbReference>
<dbReference type="Gene3D" id="3.60.21.10">
    <property type="match status" value="1"/>
</dbReference>
<reference evidence="4 5" key="1">
    <citation type="submission" date="2020-01" db="EMBL/GenBank/DDBJ databases">
        <title>Genomic analysis of Aminipila sp. CBA3637.</title>
        <authorList>
            <person name="Kim Y.B."/>
            <person name="Roh S.W."/>
        </authorList>
    </citation>
    <scope>NUCLEOTIDE SEQUENCE [LARGE SCALE GENOMIC DNA]</scope>
    <source>
        <strain evidence="4 5">CBA3637</strain>
    </source>
</reference>
<dbReference type="GO" id="GO:0046872">
    <property type="term" value="F:metal ion binding"/>
    <property type="evidence" value="ECO:0007669"/>
    <property type="project" value="UniProtKB-KW"/>
</dbReference>
<evidence type="ECO:0000313" key="4">
    <source>
        <dbReference type="EMBL" id="QHI71327.1"/>
    </source>
</evidence>
<accession>A0A6P1MBM8</accession>
<evidence type="ECO:0000256" key="2">
    <source>
        <dbReference type="RuleBase" id="RU362039"/>
    </source>
</evidence>
<evidence type="ECO:0000313" key="5">
    <source>
        <dbReference type="Proteomes" id="UP000463883"/>
    </source>
</evidence>
<keyword evidence="2" id="KW-0479">Metal-binding</keyword>
<protein>
    <recommendedName>
        <fullName evidence="2">Phosphoesterase</fullName>
        <ecNumber evidence="2">3.1.4.-</ecNumber>
    </recommendedName>
</protein>
<feature type="domain" description="Calcineurin-like phosphoesterase" evidence="3">
    <location>
        <begin position="1"/>
        <end position="146"/>
    </location>
</feature>
<comment type="similarity">
    <text evidence="1 2">Belongs to the metallophosphoesterase superfamily. YfcE family.</text>
</comment>
<dbReference type="NCBIfam" id="TIGR00040">
    <property type="entry name" value="yfcE"/>
    <property type="match status" value="1"/>
</dbReference>
<dbReference type="AlphaFoldDB" id="A0A6P1MBM8"/>
<gene>
    <name evidence="4" type="ORF">Ami3637_01970</name>
</gene>
<organism evidence="4 5">
    <name type="scientific">Aminipila terrae</name>
    <dbReference type="NCBI Taxonomy" id="2697030"/>
    <lineage>
        <taxon>Bacteria</taxon>
        <taxon>Bacillati</taxon>
        <taxon>Bacillota</taxon>
        <taxon>Clostridia</taxon>
        <taxon>Peptostreptococcales</taxon>
        <taxon>Anaerovoracaceae</taxon>
        <taxon>Aminipila</taxon>
    </lineage>
</organism>
<proteinExistence type="inferred from homology"/>
<dbReference type="EMBL" id="CP047591">
    <property type="protein sequence ID" value="QHI71327.1"/>
    <property type="molecule type" value="Genomic_DNA"/>
</dbReference>
<dbReference type="InterPro" id="IPR000979">
    <property type="entry name" value="Phosphodiesterase_MJ0936/Vps29"/>
</dbReference>
<dbReference type="Proteomes" id="UP000463883">
    <property type="component" value="Chromosome"/>
</dbReference>
<evidence type="ECO:0000259" key="3">
    <source>
        <dbReference type="Pfam" id="PF12850"/>
    </source>
</evidence>
<dbReference type="Pfam" id="PF12850">
    <property type="entry name" value="Metallophos_2"/>
    <property type="match status" value="1"/>
</dbReference>
<sequence>MKLFVISDTHGELNKVYEVYKTLTSIDAIIHLGDYFQDAEELKSNLGIDVISVKGNMDGSYSQSDFKILTTECGKLYLSHGHMENVKMKYQNIFYRAEEEGCVAALFGHTHKPVFSEFNGIYLINPGSLSLPADGTKGSYAIVNTSPEGIQGSIVYYGGEKKNTASKTPKVQGGYIRSLLNYSDRF</sequence>
<dbReference type="InterPro" id="IPR029052">
    <property type="entry name" value="Metallo-depent_PP-like"/>
</dbReference>
<name>A0A6P1MBM8_9FIRM</name>
<dbReference type="SUPFAM" id="SSF56300">
    <property type="entry name" value="Metallo-dependent phosphatases"/>
    <property type="match status" value="1"/>
</dbReference>
<dbReference type="KEGG" id="amic:Ami3637_01970"/>
<comment type="cofactor">
    <cofactor evidence="2">
        <name>a divalent metal cation</name>
        <dbReference type="ChEBI" id="CHEBI:60240"/>
    </cofactor>
</comment>
<dbReference type="GO" id="GO:0016787">
    <property type="term" value="F:hydrolase activity"/>
    <property type="evidence" value="ECO:0007669"/>
    <property type="project" value="UniProtKB-UniRule"/>
</dbReference>
<dbReference type="RefSeq" id="WP_162361102.1">
    <property type="nucleotide sequence ID" value="NZ_CP047591.1"/>
</dbReference>
<dbReference type="PANTHER" id="PTHR11124">
    <property type="entry name" value="VACUOLAR SORTING PROTEIN VPS29"/>
    <property type="match status" value="1"/>
</dbReference>
<keyword evidence="5" id="KW-1185">Reference proteome</keyword>
<evidence type="ECO:0000256" key="1">
    <source>
        <dbReference type="ARBA" id="ARBA00008950"/>
    </source>
</evidence>